<dbReference type="GO" id="GO:0042956">
    <property type="term" value="P:maltodextrin transmembrane transport"/>
    <property type="evidence" value="ECO:0007669"/>
    <property type="project" value="TreeGrafter"/>
</dbReference>
<dbReference type="Pfam" id="PF01547">
    <property type="entry name" value="SBP_bac_1"/>
    <property type="match status" value="1"/>
</dbReference>
<comment type="similarity">
    <text evidence="1">Belongs to the bacterial solute-binding protein 1 family.</text>
</comment>
<evidence type="ECO:0000256" key="1">
    <source>
        <dbReference type="ARBA" id="ARBA00008520"/>
    </source>
</evidence>
<comment type="caution">
    <text evidence="4">The sequence shown here is derived from an EMBL/GenBank/DDBJ whole genome shotgun (WGS) entry which is preliminary data.</text>
</comment>
<evidence type="ECO:0000256" key="2">
    <source>
        <dbReference type="ARBA" id="ARBA00022448"/>
    </source>
</evidence>
<evidence type="ECO:0000313" key="4">
    <source>
        <dbReference type="EMBL" id="MTK21991.1"/>
    </source>
</evidence>
<dbReference type="SUPFAM" id="SSF53850">
    <property type="entry name" value="Periplasmic binding protein-like II"/>
    <property type="match status" value="1"/>
</dbReference>
<gene>
    <name evidence="4" type="ORF">GMA92_11255</name>
</gene>
<accession>A0A173U7N4</accession>
<proteinExistence type="inferred from homology"/>
<evidence type="ECO:0000256" key="3">
    <source>
        <dbReference type="ARBA" id="ARBA00022729"/>
    </source>
</evidence>
<dbReference type="Proteomes" id="UP000487649">
    <property type="component" value="Unassembled WGS sequence"/>
</dbReference>
<evidence type="ECO:0000313" key="5">
    <source>
        <dbReference type="Proteomes" id="UP000487649"/>
    </source>
</evidence>
<dbReference type="InterPro" id="IPR006059">
    <property type="entry name" value="SBP"/>
</dbReference>
<protein>
    <submittedName>
        <fullName evidence="4">Extracellular solute-binding protein</fullName>
    </submittedName>
</protein>
<dbReference type="OrthoDB" id="9808332at2"/>
<dbReference type="GO" id="GO:0015768">
    <property type="term" value="P:maltose transport"/>
    <property type="evidence" value="ECO:0007669"/>
    <property type="project" value="TreeGrafter"/>
</dbReference>
<dbReference type="RefSeq" id="WP_006783485.1">
    <property type="nucleotide sequence ID" value="NZ_CABJBH010000019.1"/>
</dbReference>
<dbReference type="EMBL" id="WMQE01000027">
    <property type="protein sequence ID" value="MTK21991.1"/>
    <property type="molecule type" value="Genomic_DNA"/>
</dbReference>
<dbReference type="PANTHER" id="PTHR30061:SF50">
    <property type="entry name" value="MALTOSE_MALTODEXTRIN-BINDING PERIPLASMIC PROTEIN"/>
    <property type="match status" value="1"/>
</dbReference>
<dbReference type="Gene3D" id="3.40.190.10">
    <property type="entry name" value="Periplasmic binding protein-like II"/>
    <property type="match status" value="2"/>
</dbReference>
<organism evidence="4 5">
    <name type="scientific">Turicibacter sanguinis</name>
    <dbReference type="NCBI Taxonomy" id="154288"/>
    <lineage>
        <taxon>Bacteria</taxon>
        <taxon>Bacillati</taxon>
        <taxon>Bacillota</taxon>
        <taxon>Erysipelotrichia</taxon>
        <taxon>Erysipelotrichales</taxon>
        <taxon>Turicibacteraceae</taxon>
        <taxon>Turicibacter</taxon>
    </lineage>
</organism>
<dbReference type="PANTHER" id="PTHR30061">
    <property type="entry name" value="MALTOSE-BINDING PERIPLASMIC PROTEIN"/>
    <property type="match status" value="1"/>
</dbReference>
<dbReference type="GO" id="GO:0055052">
    <property type="term" value="C:ATP-binding cassette (ABC) transporter complex, substrate-binding subunit-containing"/>
    <property type="evidence" value="ECO:0007669"/>
    <property type="project" value="TreeGrafter"/>
</dbReference>
<name>A0A173U7N4_9FIRM</name>
<keyword evidence="3" id="KW-0732">Signal</keyword>
<reference evidence="4 5" key="1">
    <citation type="journal article" date="2019" name="Nat. Med.">
        <title>A library of human gut bacterial isolates paired with longitudinal multiomics data enables mechanistic microbiome research.</title>
        <authorList>
            <person name="Poyet M."/>
            <person name="Groussin M."/>
            <person name="Gibbons S.M."/>
            <person name="Avila-Pacheco J."/>
            <person name="Jiang X."/>
            <person name="Kearney S.M."/>
            <person name="Perrotta A.R."/>
            <person name="Berdy B."/>
            <person name="Zhao S."/>
            <person name="Lieberman T.D."/>
            <person name="Swanson P.K."/>
            <person name="Smith M."/>
            <person name="Roesemann S."/>
            <person name="Alexander J.E."/>
            <person name="Rich S.A."/>
            <person name="Livny J."/>
            <person name="Vlamakis H."/>
            <person name="Clish C."/>
            <person name="Bullock K."/>
            <person name="Deik A."/>
            <person name="Scott J."/>
            <person name="Pierce K.A."/>
            <person name="Xavier R.J."/>
            <person name="Alm E.J."/>
        </authorList>
    </citation>
    <scope>NUCLEOTIDE SEQUENCE [LARGE SCALE GENOMIC DNA]</scope>
    <source>
        <strain evidence="4 5">BIOML-A198</strain>
    </source>
</reference>
<sequence>MKKFIYIVFFIMVSVGLYQNINRLDLLEEDILRVWVSSDEFKVLSKLNEQFEEKYGVKIEMKIMTSEQVVSNLPLYVGTPDYPDVITLSHTLISQLVQMNALSPISDIFEELNILPAVKSGFKFKGEYYGVPYNADTDILFYDKSKFPEGLSAFNALDDYSDVSLVIDYQDIYHITPFVTGFGGYTVGIDNFGDTNFYDIGLNKEESILGLSMMLQLLEPSAFYNNEGDIYKSFLNSKANLMIAPAKLVNSLSESYDNLGYQAIPNFKEDVLPYTYMKIDTYQLTKYSQNKDLAKEYFRFLLSVDVATARYEYNRSIAPVDYEVPISQDEYYTVVKKQLHRSLPLPNQSEFNYLYLPYKEAAKEFVSMPDQIQSILDTAVRQIDDQIESILK</sequence>
<dbReference type="GO" id="GO:1901982">
    <property type="term" value="F:maltose binding"/>
    <property type="evidence" value="ECO:0007669"/>
    <property type="project" value="TreeGrafter"/>
</dbReference>
<dbReference type="AlphaFoldDB" id="A0A173U7N4"/>
<keyword evidence="2" id="KW-0813">Transport</keyword>